<dbReference type="InterPro" id="IPR031321">
    <property type="entry name" value="UCP012641"/>
</dbReference>
<dbReference type="Gene3D" id="3.40.390.70">
    <property type="match status" value="1"/>
</dbReference>
<proteinExistence type="predicted"/>
<dbReference type="Pfam" id="PF10005">
    <property type="entry name" value="Zn_ribbon_DZR_6"/>
    <property type="match status" value="1"/>
</dbReference>
<comment type="caution">
    <text evidence="2">The sequence shown here is derived from an EMBL/GenBank/DDBJ whole genome shotgun (WGS) entry which is preliminary data.</text>
</comment>
<feature type="domain" description="4Fe-4S ferredoxin-type" evidence="1">
    <location>
        <begin position="10"/>
        <end position="40"/>
    </location>
</feature>
<evidence type="ECO:0000313" key="2">
    <source>
        <dbReference type="EMBL" id="MBB3209193.1"/>
    </source>
</evidence>
<evidence type="ECO:0000313" key="3">
    <source>
        <dbReference type="Proteomes" id="UP000536179"/>
    </source>
</evidence>
<dbReference type="InterPro" id="IPR017896">
    <property type="entry name" value="4Fe4S_Fe-S-bd"/>
</dbReference>
<accession>A0A7W5E319</accession>
<name>A0A7W5E319_9BACT</name>
<dbReference type="Pfam" id="PF15887">
    <property type="entry name" value="Peptidase_Mx"/>
    <property type="match status" value="1"/>
</dbReference>
<dbReference type="EMBL" id="JACHXU010000021">
    <property type="protein sequence ID" value="MBB3209193.1"/>
    <property type="molecule type" value="Genomic_DNA"/>
</dbReference>
<dbReference type="AlphaFoldDB" id="A0A7W5E319"/>
<evidence type="ECO:0000259" key="1">
    <source>
        <dbReference type="PROSITE" id="PS51379"/>
    </source>
</evidence>
<dbReference type="Proteomes" id="UP000536179">
    <property type="component" value="Unassembled WGS sequence"/>
</dbReference>
<gene>
    <name evidence="2" type="ORF">FHS27_005031</name>
</gene>
<reference evidence="2 3" key="1">
    <citation type="submission" date="2020-08" db="EMBL/GenBank/DDBJ databases">
        <title>Genomic Encyclopedia of Type Strains, Phase III (KMG-III): the genomes of soil and plant-associated and newly described type strains.</title>
        <authorList>
            <person name="Whitman W."/>
        </authorList>
    </citation>
    <scope>NUCLEOTIDE SEQUENCE [LARGE SCALE GENOMIC DNA]</scope>
    <source>
        <strain evidence="2 3">CECT 8075</strain>
    </source>
</reference>
<dbReference type="RefSeq" id="WP_184307607.1">
    <property type="nucleotide sequence ID" value="NZ_JACHXU010000021.1"/>
</dbReference>
<dbReference type="InterPro" id="IPR011201">
    <property type="entry name" value="Zinc-ribbon_6_bact"/>
</dbReference>
<protein>
    <recommendedName>
        <fullName evidence="1">4Fe-4S ferredoxin-type domain-containing protein</fullName>
    </recommendedName>
</protein>
<keyword evidence="3" id="KW-1185">Reference proteome</keyword>
<dbReference type="PROSITE" id="PS51379">
    <property type="entry name" value="4FE4S_FER_2"/>
    <property type="match status" value="1"/>
</dbReference>
<organism evidence="2 3">
    <name type="scientific">Aporhodopirellula rubra</name>
    <dbReference type="NCBI Taxonomy" id="980271"/>
    <lineage>
        <taxon>Bacteria</taxon>
        <taxon>Pseudomonadati</taxon>
        <taxon>Planctomycetota</taxon>
        <taxon>Planctomycetia</taxon>
        <taxon>Pirellulales</taxon>
        <taxon>Pirellulaceae</taxon>
        <taxon>Aporhodopirellula</taxon>
    </lineage>
</organism>
<sequence>MKTYLCQCGSKLFFHNDRCLSCGASVAMCPSCDELTTLEVGLTGDVQCCRESCTNAYSRCKNAVEHGICNRLVLFDPSESSPLCDYCRLTTVLPDLSVPGNIDLWKRLERAKQRVLYSMERSGFPIDDGTPRLSFEFKADVGVSVMTGHEAGRITINIREADSVAREIARVNFGEPQRTLVGHLRHELGHYFWERLVLDHRSEEFHDLFGNERNPEYSTAMQGYYDQGPPADWPTKFVSAYASMHPWEDFAETFGAYHDMLTVLATANHFGVTNLDLDTFDGLIRAYARVGVMANEFNRDMGLLDLVPEVFVPAVVPKLQFVHSLRVDL</sequence>